<organism evidence="4 5">
    <name type="scientific">Terriglobus roseus</name>
    <dbReference type="NCBI Taxonomy" id="392734"/>
    <lineage>
        <taxon>Bacteria</taxon>
        <taxon>Pseudomonadati</taxon>
        <taxon>Acidobacteriota</taxon>
        <taxon>Terriglobia</taxon>
        <taxon>Terriglobales</taxon>
        <taxon>Acidobacteriaceae</taxon>
        <taxon>Terriglobus</taxon>
    </lineage>
</organism>
<gene>
    <name evidence="4" type="ORF">SAMN05444167_2847</name>
</gene>
<dbReference type="PANTHER" id="PTHR42693:SF53">
    <property type="entry name" value="ENDO-4-O-SULFATASE"/>
    <property type="match status" value="1"/>
</dbReference>
<accession>A0A1G7MNZ4</accession>
<evidence type="ECO:0000256" key="2">
    <source>
        <dbReference type="ARBA" id="ARBA00022801"/>
    </source>
</evidence>
<dbReference type="AlphaFoldDB" id="A0A1G7MNZ4"/>
<reference evidence="4 5" key="1">
    <citation type="submission" date="2016-10" db="EMBL/GenBank/DDBJ databases">
        <authorList>
            <person name="de Groot N.N."/>
        </authorList>
    </citation>
    <scope>NUCLEOTIDE SEQUENCE [LARGE SCALE GENOMIC DNA]</scope>
    <source>
        <strain evidence="4 5">GAS232</strain>
    </source>
</reference>
<dbReference type="Gene3D" id="3.40.720.10">
    <property type="entry name" value="Alkaline Phosphatase, subunit A"/>
    <property type="match status" value="1"/>
</dbReference>
<keyword evidence="5" id="KW-1185">Reference proteome</keyword>
<dbReference type="Proteomes" id="UP000182427">
    <property type="component" value="Chromosome I"/>
</dbReference>
<dbReference type="Pfam" id="PF00884">
    <property type="entry name" value="Sulfatase"/>
    <property type="match status" value="1"/>
</dbReference>
<name>A0A1G7MNZ4_9BACT</name>
<evidence type="ECO:0000313" key="4">
    <source>
        <dbReference type="EMBL" id="SDF62840.1"/>
    </source>
</evidence>
<dbReference type="PANTHER" id="PTHR42693">
    <property type="entry name" value="ARYLSULFATASE FAMILY MEMBER"/>
    <property type="match status" value="1"/>
</dbReference>
<dbReference type="OrthoDB" id="9779418at2"/>
<evidence type="ECO:0000256" key="1">
    <source>
        <dbReference type="ARBA" id="ARBA00008779"/>
    </source>
</evidence>
<evidence type="ECO:0000259" key="3">
    <source>
        <dbReference type="Pfam" id="PF00884"/>
    </source>
</evidence>
<evidence type="ECO:0000313" key="5">
    <source>
        <dbReference type="Proteomes" id="UP000182427"/>
    </source>
</evidence>
<dbReference type="InterPro" id="IPR000917">
    <property type="entry name" value="Sulfatase_N"/>
</dbReference>
<dbReference type="GO" id="GO:0004065">
    <property type="term" value="F:arylsulfatase activity"/>
    <property type="evidence" value="ECO:0007669"/>
    <property type="project" value="TreeGrafter"/>
</dbReference>
<feature type="domain" description="Sulfatase N-terminal" evidence="3">
    <location>
        <begin position="30"/>
        <end position="366"/>
    </location>
</feature>
<dbReference type="RefSeq" id="WP_156785137.1">
    <property type="nucleotide sequence ID" value="NZ_LT629690.1"/>
</dbReference>
<comment type="similarity">
    <text evidence="1">Belongs to the sulfatase family.</text>
</comment>
<proteinExistence type="inferred from homology"/>
<keyword evidence="2" id="KW-0378">Hydrolase</keyword>
<dbReference type="EMBL" id="LT629690">
    <property type="protein sequence ID" value="SDF62840.1"/>
    <property type="molecule type" value="Genomic_DNA"/>
</dbReference>
<sequence>MQRRDFLKLSAMAAAGSHMQMQAQSQAQRPNIILFIADQRTFGLSKATGYPLDTNPTLDRLQQQGIGFERNYCTMPLCVPSRISMLTGRWGNAHRVRNNLMTSEAYFDKDIYQVAHDQGYTTALCGKNHTYLRKDHVDFWREYTHTGGPHTNNAQHAAFDQYLQDTHYNVMDKPTPFPVEAQLPYRIVSDAIEFIDNAGQQPFFVQVSVPEPHNPEQVPAPYWNMFPPESIPERCAGPDKLKDTSFRMQWEYRMQQDASPQTEPLWRRYLSNYMGMLRLIDDQIQRLLNHIDTRGLRDNTLFLFTSDHGDALMNFGLGHKGADLRETVTHTPLIFSGHGVRHSDKVQQSFTSMADIMPTLCEVMGADIPHGVQGRSLWPLLQGEPYPADEFRSIYSSVGLGGLYYTQEDNVPYNIAEDPKGAAFDELNKVTLSGNQKMVRMGDWKLVFDMMGYGQLYNLKNDPCELHNLFNQPAHAKEQASLMAELMMWVMRTEDSLPTGPQNRKYQTKWSTKHNWYAPYRKSGPPPAAYQP</sequence>
<protein>
    <submittedName>
        <fullName evidence="4">Arylsulfatase A</fullName>
    </submittedName>
</protein>
<dbReference type="InterPro" id="IPR017850">
    <property type="entry name" value="Alkaline_phosphatase_core_sf"/>
</dbReference>
<dbReference type="InterPro" id="IPR050738">
    <property type="entry name" value="Sulfatase"/>
</dbReference>
<dbReference type="SUPFAM" id="SSF53649">
    <property type="entry name" value="Alkaline phosphatase-like"/>
    <property type="match status" value="1"/>
</dbReference>